<dbReference type="InterPro" id="IPR007232">
    <property type="entry name" value="Rad52_Rad59_Rad22"/>
</dbReference>
<dbReference type="GeneID" id="38785668"/>
<gene>
    <name evidence="5" type="ORF">SCP_1401560</name>
</gene>
<dbReference type="RefSeq" id="XP_027619664.1">
    <property type="nucleotide sequence ID" value="XM_027763863.1"/>
</dbReference>
<dbReference type="GO" id="GO:0045002">
    <property type="term" value="P:double-strand break repair via single-strand annealing"/>
    <property type="evidence" value="ECO:0007669"/>
    <property type="project" value="TreeGrafter"/>
</dbReference>
<dbReference type="Gene3D" id="3.30.390.80">
    <property type="entry name" value="DNA repair protein Rad52/59/22"/>
    <property type="match status" value="1"/>
</dbReference>
<keyword evidence="6" id="KW-1185">Reference proteome</keyword>
<evidence type="ECO:0000256" key="2">
    <source>
        <dbReference type="ARBA" id="ARBA00022763"/>
    </source>
</evidence>
<evidence type="ECO:0000256" key="1">
    <source>
        <dbReference type="ARBA" id="ARBA00006638"/>
    </source>
</evidence>
<dbReference type="EMBL" id="BFAD01000014">
    <property type="protein sequence ID" value="GBE88751.1"/>
    <property type="molecule type" value="Genomic_DNA"/>
</dbReference>
<reference evidence="5 6" key="1">
    <citation type="journal article" date="2018" name="Sci. Rep.">
        <title>Genome sequence of the cauliflower mushroom Sparassis crispa (Hanabiratake) and its association with beneficial usage.</title>
        <authorList>
            <person name="Kiyama R."/>
            <person name="Furutani Y."/>
            <person name="Kawaguchi K."/>
            <person name="Nakanishi T."/>
        </authorList>
    </citation>
    <scope>NUCLEOTIDE SEQUENCE [LARGE SCALE GENOMIC DNA]</scope>
</reference>
<dbReference type="PANTHER" id="PTHR12132">
    <property type="entry name" value="DNA REPAIR AND RECOMBINATION PROTEIN RAD52, RAD59"/>
    <property type="match status" value="1"/>
</dbReference>
<dbReference type="InterPro" id="IPR042525">
    <property type="entry name" value="Rad52_Rad59_Rad22_sf"/>
</dbReference>
<comment type="similarity">
    <text evidence="1">Belongs to the RAD52 family.</text>
</comment>
<dbReference type="STRING" id="139825.A0A401H2W2"/>
<keyword evidence="2" id="KW-0227">DNA damage</keyword>
<evidence type="ECO:0000256" key="3">
    <source>
        <dbReference type="ARBA" id="ARBA00023172"/>
    </source>
</evidence>
<dbReference type="GO" id="GO:0005634">
    <property type="term" value="C:nucleus"/>
    <property type="evidence" value="ECO:0007669"/>
    <property type="project" value="TreeGrafter"/>
</dbReference>
<dbReference type="OrthoDB" id="206565at2759"/>
<dbReference type="InterPro" id="IPR041247">
    <property type="entry name" value="Rad52_fam"/>
</dbReference>
<dbReference type="PANTHER" id="PTHR12132:SF1">
    <property type="entry name" value="DNA REPAIR PROTEIN RAD52 HOMOLOG"/>
    <property type="match status" value="1"/>
</dbReference>
<evidence type="ECO:0000256" key="4">
    <source>
        <dbReference type="ARBA" id="ARBA00023204"/>
    </source>
</evidence>
<dbReference type="Pfam" id="PF04098">
    <property type="entry name" value="Rad52_Rad22"/>
    <property type="match status" value="1"/>
</dbReference>
<dbReference type="GO" id="GO:0000724">
    <property type="term" value="P:double-strand break repair via homologous recombination"/>
    <property type="evidence" value="ECO:0007669"/>
    <property type="project" value="TreeGrafter"/>
</dbReference>
<name>A0A401H2W2_9APHY</name>
<sequence length="105" mass="11232">MAGAFSGHLVDSFLSSQQYCQPLAASSLQIATHGSMSFAPQMHGIPSQSSFSFQPSFMDLSEDTAKRIATLQAKLDKKLGPEYISQRPGPGGGPKLTYAEGTFFI</sequence>
<keyword evidence="4" id="KW-0234">DNA repair</keyword>
<proteinExistence type="inferred from homology"/>
<comment type="caution">
    <text evidence="5">The sequence shown here is derived from an EMBL/GenBank/DDBJ whole genome shotgun (WGS) entry which is preliminary data.</text>
</comment>
<protein>
    <submittedName>
        <fullName evidence="5">Uncharacterized protein</fullName>
    </submittedName>
</protein>
<evidence type="ECO:0000313" key="6">
    <source>
        <dbReference type="Proteomes" id="UP000287166"/>
    </source>
</evidence>
<dbReference type="GO" id="GO:0006312">
    <property type="term" value="P:mitotic recombination"/>
    <property type="evidence" value="ECO:0007669"/>
    <property type="project" value="TreeGrafter"/>
</dbReference>
<evidence type="ECO:0000313" key="5">
    <source>
        <dbReference type="EMBL" id="GBE88751.1"/>
    </source>
</evidence>
<accession>A0A401H2W2</accession>
<keyword evidence="3" id="KW-0233">DNA recombination</keyword>
<dbReference type="AlphaFoldDB" id="A0A401H2W2"/>
<dbReference type="Proteomes" id="UP000287166">
    <property type="component" value="Unassembled WGS sequence"/>
</dbReference>
<organism evidence="5 6">
    <name type="scientific">Sparassis crispa</name>
    <dbReference type="NCBI Taxonomy" id="139825"/>
    <lineage>
        <taxon>Eukaryota</taxon>
        <taxon>Fungi</taxon>
        <taxon>Dikarya</taxon>
        <taxon>Basidiomycota</taxon>
        <taxon>Agaricomycotina</taxon>
        <taxon>Agaricomycetes</taxon>
        <taxon>Polyporales</taxon>
        <taxon>Sparassidaceae</taxon>
        <taxon>Sparassis</taxon>
    </lineage>
</organism>
<dbReference type="InParanoid" id="A0A401H2W2"/>